<keyword evidence="2" id="KW-0436">Ligase</keyword>
<reference evidence="2" key="2">
    <citation type="journal article" date="2015" name="Gigascience">
        <title>Reconstructing a comprehensive transcriptome assembly of a white-pupal translocated strain of the pest fruit fly Bactrocera cucurbitae.</title>
        <authorList>
            <person name="Sim S.B."/>
            <person name="Calla B."/>
            <person name="Hall B."/>
            <person name="DeRego T."/>
            <person name="Geib S.M."/>
        </authorList>
    </citation>
    <scope>NUCLEOTIDE SEQUENCE</scope>
</reference>
<dbReference type="EMBL" id="GBXI01010899">
    <property type="protein sequence ID" value="JAD03393.1"/>
    <property type="molecule type" value="Transcribed_RNA"/>
</dbReference>
<feature type="compositionally biased region" description="Basic residues" evidence="1">
    <location>
        <begin position="206"/>
        <end position="215"/>
    </location>
</feature>
<evidence type="ECO:0000313" key="2">
    <source>
        <dbReference type="EMBL" id="JAD03393.1"/>
    </source>
</evidence>
<dbReference type="GO" id="GO:0016874">
    <property type="term" value="F:ligase activity"/>
    <property type="evidence" value="ECO:0007669"/>
    <property type="project" value="UniProtKB-KW"/>
</dbReference>
<evidence type="ECO:0000256" key="1">
    <source>
        <dbReference type="SAM" id="MobiDB-lite"/>
    </source>
</evidence>
<gene>
    <name evidence="2" type="primary">gltX</name>
    <name evidence="2" type="ORF">g.6205</name>
</gene>
<name>A0A0A1WYB8_ZEUCU</name>
<accession>A0A0A1WYB8</accession>
<sequence length="224" mass="25796">MKSFGAQVLWCVLPTFLLCLVYQLALTQAYLRSVRIEEIPFDLAESAEEARLKEGRLFGPSLKLEERKGILATSGLEQRRGFFHIFNIPYIVCFFAAKGKWPFIPSFMQGRVDETARTFFKKNDSAIKQFCQKWIQIKQCFRPLFATTSPNDVEQLDPLRSTPCTCANEPIVYFDKDHIGNVGRDTILNTIEFLESFLVPPVSPTKKSKKKNRVRSRVDEMDIE</sequence>
<organism evidence="2">
    <name type="scientific">Zeugodacus cucurbitae</name>
    <name type="common">Melon fruit fly</name>
    <name type="synonym">Bactrocera cucurbitae</name>
    <dbReference type="NCBI Taxonomy" id="28588"/>
    <lineage>
        <taxon>Eukaryota</taxon>
        <taxon>Metazoa</taxon>
        <taxon>Ecdysozoa</taxon>
        <taxon>Arthropoda</taxon>
        <taxon>Hexapoda</taxon>
        <taxon>Insecta</taxon>
        <taxon>Pterygota</taxon>
        <taxon>Neoptera</taxon>
        <taxon>Endopterygota</taxon>
        <taxon>Diptera</taxon>
        <taxon>Brachycera</taxon>
        <taxon>Muscomorpha</taxon>
        <taxon>Tephritoidea</taxon>
        <taxon>Tephritidae</taxon>
        <taxon>Zeugodacus</taxon>
        <taxon>Zeugodacus</taxon>
    </lineage>
</organism>
<dbReference type="AlphaFoldDB" id="A0A0A1WYB8"/>
<reference evidence="2" key="1">
    <citation type="submission" date="2014-11" db="EMBL/GenBank/DDBJ databases">
        <authorList>
            <person name="Geib S."/>
        </authorList>
    </citation>
    <scope>NUCLEOTIDE SEQUENCE</scope>
</reference>
<feature type="region of interest" description="Disordered" evidence="1">
    <location>
        <begin position="204"/>
        <end position="224"/>
    </location>
</feature>
<proteinExistence type="predicted"/>
<protein>
    <submittedName>
        <fullName evidence="2">Glutamate--tRNA ligase</fullName>
    </submittedName>
</protein>